<evidence type="ECO:0000256" key="1">
    <source>
        <dbReference type="ARBA" id="ARBA00004613"/>
    </source>
</evidence>
<dbReference type="InterPro" id="IPR011330">
    <property type="entry name" value="Glyco_hydro/deAcase_b/a-brl"/>
</dbReference>
<name>A0A6J6L1X7_9ZZZZ</name>
<dbReference type="EMBL" id="CAFBPF010000029">
    <property type="protein sequence ID" value="CAB5004750.1"/>
    <property type="molecule type" value="Genomic_DNA"/>
</dbReference>
<dbReference type="Gene3D" id="3.20.20.370">
    <property type="entry name" value="Glycoside hydrolase/deacetylase"/>
    <property type="match status" value="1"/>
</dbReference>
<dbReference type="PROSITE" id="PS51677">
    <property type="entry name" value="NODB"/>
    <property type="match status" value="1"/>
</dbReference>
<evidence type="ECO:0000259" key="3">
    <source>
        <dbReference type="PROSITE" id="PS51677"/>
    </source>
</evidence>
<gene>
    <name evidence="4" type="ORF">UFOPK2242_00590</name>
    <name evidence="5" type="ORF">UFOPK4071_00378</name>
</gene>
<dbReference type="Pfam" id="PF01522">
    <property type="entry name" value="Polysacc_deac_1"/>
    <property type="match status" value="2"/>
</dbReference>
<dbReference type="InterPro" id="IPR051398">
    <property type="entry name" value="Polysacch_Deacetylase"/>
</dbReference>
<evidence type="ECO:0000313" key="5">
    <source>
        <dbReference type="EMBL" id="CAB5004750.1"/>
    </source>
</evidence>
<dbReference type="InterPro" id="IPR002509">
    <property type="entry name" value="NODB_dom"/>
</dbReference>
<proteinExistence type="predicted"/>
<sequence>MRSRSLVLMYHQITEAGVDPSGLAVSPKNFASQLSVLKERCEVVPLRELQLRSESRGKRPRVAITFDDGYADNGEVGAPILEAAGLPASFFITGIALDGQGEFWWDSLEHLLLDLSDQSAPQDPFEVVIGGQRLRVDLRTLEARLRAHKALNRRLRIRRPEEITPVIEALAAHVSREAPTCERHRLAGPDGVLALSRIPGMTIGSHTIRHALLPVLSPEARHHELEESRRLLADAIGKPVVEFAFPYGGEDAFDHESEVAVREAGYVLACRAVFGRVTQRTDPYKIPRAQVFDRDEQEFSADLDSWFKGRVP</sequence>
<organism evidence="4">
    <name type="scientific">freshwater metagenome</name>
    <dbReference type="NCBI Taxonomy" id="449393"/>
    <lineage>
        <taxon>unclassified sequences</taxon>
        <taxon>metagenomes</taxon>
        <taxon>ecological metagenomes</taxon>
    </lineage>
</organism>
<dbReference type="EMBL" id="CAEZWM010000054">
    <property type="protein sequence ID" value="CAB4654379.1"/>
    <property type="molecule type" value="Genomic_DNA"/>
</dbReference>
<comment type="subcellular location">
    <subcellularLocation>
        <location evidence="1">Secreted</location>
    </subcellularLocation>
</comment>
<evidence type="ECO:0000256" key="2">
    <source>
        <dbReference type="ARBA" id="ARBA00022729"/>
    </source>
</evidence>
<dbReference type="CDD" id="cd10918">
    <property type="entry name" value="CE4_NodB_like_5s_6s"/>
    <property type="match status" value="1"/>
</dbReference>
<dbReference type="GO" id="GO:0005576">
    <property type="term" value="C:extracellular region"/>
    <property type="evidence" value="ECO:0007669"/>
    <property type="project" value="UniProtKB-SubCell"/>
</dbReference>
<evidence type="ECO:0000313" key="4">
    <source>
        <dbReference type="EMBL" id="CAB4654379.1"/>
    </source>
</evidence>
<accession>A0A6J6L1X7</accession>
<keyword evidence="2" id="KW-0732">Signal</keyword>
<feature type="domain" description="NodB homology" evidence="3">
    <location>
        <begin position="60"/>
        <end position="312"/>
    </location>
</feature>
<dbReference type="PANTHER" id="PTHR34216:SF3">
    <property type="entry name" value="POLY-BETA-1,6-N-ACETYL-D-GLUCOSAMINE N-DEACETYLASE"/>
    <property type="match status" value="1"/>
</dbReference>
<dbReference type="AlphaFoldDB" id="A0A6J6L1X7"/>
<dbReference type="PANTHER" id="PTHR34216">
    <property type="match status" value="1"/>
</dbReference>
<dbReference type="SUPFAM" id="SSF88713">
    <property type="entry name" value="Glycoside hydrolase/deacetylase"/>
    <property type="match status" value="1"/>
</dbReference>
<dbReference type="GO" id="GO:0005975">
    <property type="term" value="P:carbohydrate metabolic process"/>
    <property type="evidence" value="ECO:0007669"/>
    <property type="project" value="InterPro"/>
</dbReference>
<dbReference type="GO" id="GO:0016810">
    <property type="term" value="F:hydrolase activity, acting on carbon-nitrogen (but not peptide) bonds"/>
    <property type="evidence" value="ECO:0007669"/>
    <property type="project" value="InterPro"/>
</dbReference>
<reference evidence="4" key="1">
    <citation type="submission" date="2020-05" db="EMBL/GenBank/DDBJ databases">
        <authorList>
            <person name="Chiriac C."/>
            <person name="Salcher M."/>
            <person name="Ghai R."/>
            <person name="Kavagutti S V."/>
        </authorList>
    </citation>
    <scope>NUCLEOTIDE SEQUENCE</scope>
</reference>
<protein>
    <submittedName>
        <fullName evidence="4">Unannotated protein</fullName>
    </submittedName>
</protein>